<feature type="transmembrane region" description="Helical" evidence="4">
    <location>
        <begin position="430"/>
        <end position="454"/>
    </location>
</feature>
<dbReference type="InterPro" id="IPR018247">
    <property type="entry name" value="EF_Hand_1_Ca_BS"/>
</dbReference>
<sequence length="618" mass="69892">MRGGGMELLNSAKDSMSASSTPKDRKSSFTFRPGESISAEEQAKIEAAQNRGRRMSAGSYLLSKARAREAFEMLDREGHGYLNKEDVYEALHSLQFDDRFNKMDAANDTEGAMAVVEKMINEIDKDGDGKIDLDEFVAVLTAADSQGRSSALQSRMSMLAHKVVNAHKKKEENAQIGTSRYLIHPSNEYHSIFDLCVALLIIATVFTMPVCIGWQEIEDSMADFNLMIDICFLIDIVKNFNTGFINQDDVVVMDRPSVIKNYVKGWFLIDLMSSIPIERINNDSELASANSSLKGLKLLRIAKVLRLFKLSKTFRWIKVWINRMEEKLQWRLSDGTIKLTKLALFVLLAAHWIACLEWFLCRYYNFPPDSWVVFSELEEAGGGNGVGFLLQYNWSLFKAMAQMIMIGFETPPFTNVSCLTTSKWCTIETWVTLLCLYVGTVFYALLISNTSTIIMQLNQAKRQFEEKLQAVNEYMRDKKLPSALREKVRDYYHMQYSDGKIFDETGILAELAPSLRSEILRYNSRELYQKVPIFSSAPYSFTASVATTISPEIALESEDIVSEGTSGDTIYFIYRGIAEIRSKHLADAAFTAIGDGCYFGDCAVFFDDVKRTATVKTK</sequence>
<accession>A0ABQ6M706</accession>
<keyword evidence="8" id="KW-1185">Reference proteome</keyword>
<feature type="region of interest" description="Disordered" evidence="3">
    <location>
        <begin position="1"/>
        <end position="41"/>
    </location>
</feature>
<evidence type="ECO:0000256" key="3">
    <source>
        <dbReference type="SAM" id="MobiDB-lite"/>
    </source>
</evidence>
<feature type="compositionally biased region" description="Polar residues" evidence="3">
    <location>
        <begin position="12"/>
        <end position="21"/>
    </location>
</feature>
<dbReference type="InterPro" id="IPR000595">
    <property type="entry name" value="cNMP-bd_dom"/>
</dbReference>
<dbReference type="InterPro" id="IPR018488">
    <property type="entry name" value="cNMP-bd_CS"/>
</dbReference>
<keyword evidence="4" id="KW-0472">Membrane</keyword>
<dbReference type="PROSITE" id="PS00018">
    <property type="entry name" value="EF_HAND_1"/>
    <property type="match status" value="1"/>
</dbReference>
<evidence type="ECO:0000259" key="6">
    <source>
        <dbReference type="PROSITE" id="PS50222"/>
    </source>
</evidence>
<keyword evidence="1" id="KW-0106">Calcium</keyword>
<dbReference type="SUPFAM" id="SSF81324">
    <property type="entry name" value="Voltage-gated potassium channels"/>
    <property type="match status" value="1"/>
</dbReference>
<evidence type="ECO:0000256" key="4">
    <source>
        <dbReference type="SAM" id="Phobius"/>
    </source>
</evidence>
<dbReference type="PANTHER" id="PTHR45689:SF5">
    <property type="entry name" value="I[[H]] CHANNEL, ISOFORM E"/>
    <property type="match status" value="1"/>
</dbReference>
<name>A0ABQ6M706_9STRA</name>
<evidence type="ECO:0000313" key="7">
    <source>
        <dbReference type="EMBL" id="GMI20760.1"/>
    </source>
</evidence>
<organism evidence="7 8">
    <name type="scientific">Tetraparma gracilis</name>
    <dbReference type="NCBI Taxonomy" id="2962635"/>
    <lineage>
        <taxon>Eukaryota</taxon>
        <taxon>Sar</taxon>
        <taxon>Stramenopiles</taxon>
        <taxon>Ochrophyta</taxon>
        <taxon>Bolidophyceae</taxon>
        <taxon>Parmales</taxon>
        <taxon>Triparmaceae</taxon>
        <taxon>Tetraparma</taxon>
    </lineage>
</organism>
<dbReference type="PROSITE" id="PS50042">
    <property type="entry name" value="CNMP_BINDING_3"/>
    <property type="match status" value="1"/>
</dbReference>
<feature type="transmembrane region" description="Helical" evidence="4">
    <location>
        <begin position="192"/>
        <end position="214"/>
    </location>
</feature>
<dbReference type="Gene3D" id="1.10.287.70">
    <property type="match status" value="1"/>
</dbReference>
<dbReference type="InterPro" id="IPR003938">
    <property type="entry name" value="K_chnl_volt-dep_EAG/ELK/ERG"/>
</dbReference>
<dbReference type="SMART" id="SM00054">
    <property type="entry name" value="EFh"/>
    <property type="match status" value="2"/>
</dbReference>
<feature type="domain" description="EF-hand" evidence="6">
    <location>
        <begin position="62"/>
        <end position="97"/>
    </location>
</feature>
<keyword evidence="2" id="KW-0406">Ion transport</keyword>
<dbReference type="PANTHER" id="PTHR45689">
    <property type="entry name" value="I[[H]] CHANNEL, ISOFORM E"/>
    <property type="match status" value="1"/>
</dbReference>
<dbReference type="Gene3D" id="2.60.120.10">
    <property type="entry name" value="Jelly Rolls"/>
    <property type="match status" value="1"/>
</dbReference>
<dbReference type="SUPFAM" id="SSF47473">
    <property type="entry name" value="EF-hand"/>
    <property type="match status" value="1"/>
</dbReference>
<dbReference type="Gene3D" id="1.10.238.10">
    <property type="entry name" value="EF-hand"/>
    <property type="match status" value="1"/>
</dbReference>
<dbReference type="PROSITE" id="PS50222">
    <property type="entry name" value="EF_HAND_2"/>
    <property type="match status" value="2"/>
</dbReference>
<keyword evidence="2" id="KW-0813">Transport</keyword>
<evidence type="ECO:0000259" key="5">
    <source>
        <dbReference type="PROSITE" id="PS50042"/>
    </source>
</evidence>
<dbReference type="InterPro" id="IPR018490">
    <property type="entry name" value="cNMP-bd_dom_sf"/>
</dbReference>
<dbReference type="InterPro" id="IPR002048">
    <property type="entry name" value="EF_hand_dom"/>
</dbReference>
<evidence type="ECO:0000256" key="2">
    <source>
        <dbReference type="ARBA" id="ARBA00023303"/>
    </source>
</evidence>
<dbReference type="InterPro" id="IPR014710">
    <property type="entry name" value="RmlC-like_jellyroll"/>
</dbReference>
<dbReference type="PRINTS" id="PR01463">
    <property type="entry name" value="EAGCHANLFMLY"/>
</dbReference>
<evidence type="ECO:0008006" key="9">
    <source>
        <dbReference type="Google" id="ProtNLM"/>
    </source>
</evidence>
<feature type="domain" description="Cyclic nucleotide-binding" evidence="5">
    <location>
        <begin position="533"/>
        <end position="618"/>
    </location>
</feature>
<dbReference type="Gene3D" id="1.10.287.630">
    <property type="entry name" value="Helix hairpin bin"/>
    <property type="match status" value="1"/>
</dbReference>
<reference evidence="7 8" key="1">
    <citation type="journal article" date="2023" name="Commun. Biol.">
        <title>Genome analysis of Parmales, the sister group of diatoms, reveals the evolutionary specialization of diatoms from phago-mixotrophs to photoautotrophs.</title>
        <authorList>
            <person name="Ban H."/>
            <person name="Sato S."/>
            <person name="Yoshikawa S."/>
            <person name="Yamada K."/>
            <person name="Nakamura Y."/>
            <person name="Ichinomiya M."/>
            <person name="Sato N."/>
            <person name="Blanc-Mathieu R."/>
            <person name="Endo H."/>
            <person name="Kuwata A."/>
            <person name="Ogata H."/>
        </authorList>
    </citation>
    <scope>NUCLEOTIDE SEQUENCE [LARGE SCALE GENOMIC DNA]</scope>
</reference>
<dbReference type="Proteomes" id="UP001165060">
    <property type="component" value="Unassembled WGS sequence"/>
</dbReference>
<dbReference type="InterPro" id="IPR011992">
    <property type="entry name" value="EF-hand-dom_pair"/>
</dbReference>
<keyword evidence="4" id="KW-0812">Transmembrane</keyword>
<feature type="domain" description="EF-hand" evidence="6">
    <location>
        <begin position="111"/>
        <end position="146"/>
    </location>
</feature>
<keyword evidence="2" id="KW-0407">Ion channel</keyword>
<dbReference type="Pfam" id="PF13499">
    <property type="entry name" value="EF-hand_7"/>
    <property type="match status" value="1"/>
</dbReference>
<feature type="transmembrane region" description="Helical" evidence="4">
    <location>
        <begin position="342"/>
        <end position="360"/>
    </location>
</feature>
<evidence type="ECO:0000313" key="8">
    <source>
        <dbReference type="Proteomes" id="UP001165060"/>
    </source>
</evidence>
<comment type="caution">
    <text evidence="7">The sequence shown here is derived from an EMBL/GenBank/DDBJ whole genome shotgun (WGS) entry which is preliminary data.</text>
</comment>
<keyword evidence="4" id="KW-1133">Transmembrane helix</keyword>
<evidence type="ECO:0000256" key="1">
    <source>
        <dbReference type="ARBA" id="ARBA00022837"/>
    </source>
</evidence>
<dbReference type="EMBL" id="BRYB01003795">
    <property type="protein sequence ID" value="GMI20760.1"/>
    <property type="molecule type" value="Genomic_DNA"/>
</dbReference>
<dbReference type="SUPFAM" id="SSF51206">
    <property type="entry name" value="cAMP-binding domain-like"/>
    <property type="match status" value="1"/>
</dbReference>
<dbReference type="CDD" id="cd00051">
    <property type="entry name" value="EFh"/>
    <property type="match status" value="1"/>
</dbReference>
<proteinExistence type="predicted"/>
<dbReference type="InterPro" id="IPR051413">
    <property type="entry name" value="K/Na_HCN_channel"/>
</dbReference>
<protein>
    <recommendedName>
        <fullName evidence="9">Calmodulin</fullName>
    </recommendedName>
</protein>
<dbReference type="PROSITE" id="PS00888">
    <property type="entry name" value="CNMP_BINDING_1"/>
    <property type="match status" value="1"/>
</dbReference>
<gene>
    <name evidence="7" type="ORF">TeGR_g12499</name>
</gene>